<organism evidence="1">
    <name type="scientific">hydrocarbon metagenome</name>
    <dbReference type="NCBI Taxonomy" id="938273"/>
    <lineage>
        <taxon>unclassified sequences</taxon>
        <taxon>metagenomes</taxon>
        <taxon>ecological metagenomes</taxon>
    </lineage>
</organism>
<comment type="caution">
    <text evidence="1">The sequence shown here is derived from an EMBL/GenBank/DDBJ whole genome shotgun (WGS) entry which is preliminary data.</text>
</comment>
<sequence>MGQPMRRAGRFIKMVACGGLACLQKVSLDYLKGKKTGIFLATGLGNVDEIMPFIAEVFKHGGGFPSPNQFANSVSNAAAFVLAKICEVTGTVLTISQEELSFESALWLAQSYLESGEIELALVGGCDIFTPTVEEYRERVNLNCGNSRKMPMGEGSSWLLLGKDSKENIGDILVVEFGNKIIASEDYSKNNDILKHCEEIISTASLSDGNGRKKDRILLPGFRINKTETDLWKGNGWAIEDYLPCCGIHSTAAAFGIARTLREKPSTLFVHYNYHESGKQAFVVASTKAI</sequence>
<evidence type="ECO:0000313" key="1">
    <source>
        <dbReference type="EMBL" id="KUG21826.1"/>
    </source>
</evidence>
<keyword evidence="1" id="KW-0808">Transferase</keyword>
<dbReference type="InterPro" id="IPR016039">
    <property type="entry name" value="Thiolase-like"/>
</dbReference>
<dbReference type="EMBL" id="LNQE01001017">
    <property type="protein sequence ID" value="KUG21826.1"/>
    <property type="molecule type" value="Genomic_DNA"/>
</dbReference>
<name>A0A0W8FMA4_9ZZZZ</name>
<dbReference type="AlphaFoldDB" id="A0A0W8FMA4"/>
<gene>
    <name evidence="1" type="ORF">ASZ90_008398</name>
</gene>
<dbReference type="SUPFAM" id="SSF53901">
    <property type="entry name" value="Thiolase-like"/>
    <property type="match status" value="1"/>
</dbReference>
<keyword evidence="1" id="KW-0012">Acyltransferase</keyword>
<accession>A0A0W8FMA4</accession>
<dbReference type="EC" id="2.3.1.41" evidence="1"/>
<proteinExistence type="predicted"/>
<reference evidence="1" key="1">
    <citation type="journal article" date="2015" name="Proc. Natl. Acad. Sci. U.S.A.">
        <title>Networks of energetic and metabolic interactions define dynamics in microbial communities.</title>
        <authorList>
            <person name="Embree M."/>
            <person name="Liu J.K."/>
            <person name="Al-Bassam M.M."/>
            <person name="Zengler K."/>
        </authorList>
    </citation>
    <scope>NUCLEOTIDE SEQUENCE</scope>
</reference>
<dbReference type="GO" id="GO:0004315">
    <property type="term" value="F:3-oxoacyl-[acyl-carrier-protein] synthase activity"/>
    <property type="evidence" value="ECO:0007669"/>
    <property type="project" value="UniProtKB-EC"/>
</dbReference>
<dbReference type="Gene3D" id="3.40.47.10">
    <property type="match status" value="1"/>
</dbReference>
<protein>
    <submittedName>
        <fullName evidence="1">3-oxoacyl-acp synthase, kasii</fullName>
        <ecNumber evidence="1">2.3.1.41</ecNumber>
    </submittedName>
</protein>